<comment type="subcellular location">
    <subcellularLocation>
        <location evidence="1">Cell membrane</location>
        <topology evidence="1">Multi-pass membrane protein</topology>
    </subcellularLocation>
</comment>
<dbReference type="SMART" id="SM00283">
    <property type="entry name" value="MA"/>
    <property type="match status" value="1"/>
</dbReference>
<feature type="domain" description="Methyl-accepting transducer" evidence="11">
    <location>
        <begin position="373"/>
        <end position="609"/>
    </location>
</feature>
<feature type="transmembrane region" description="Helical" evidence="10">
    <location>
        <begin position="282"/>
        <end position="300"/>
    </location>
</feature>
<evidence type="ECO:0000313" key="13">
    <source>
        <dbReference type="EMBL" id="TBL75257.1"/>
    </source>
</evidence>
<dbReference type="CDD" id="cd12914">
    <property type="entry name" value="PDC1_DGC_like"/>
    <property type="match status" value="1"/>
</dbReference>
<evidence type="ECO:0000256" key="9">
    <source>
        <dbReference type="PROSITE-ProRule" id="PRU00284"/>
    </source>
</evidence>
<evidence type="ECO:0000256" key="3">
    <source>
        <dbReference type="ARBA" id="ARBA00022500"/>
    </source>
</evidence>
<dbReference type="PANTHER" id="PTHR32089:SF112">
    <property type="entry name" value="LYSOZYME-LIKE PROTEIN-RELATED"/>
    <property type="match status" value="1"/>
</dbReference>
<evidence type="ECO:0000256" key="2">
    <source>
        <dbReference type="ARBA" id="ARBA00022475"/>
    </source>
</evidence>
<organism evidence="13 14">
    <name type="scientific">Paenibacillus thalictri</name>
    <dbReference type="NCBI Taxonomy" id="2527873"/>
    <lineage>
        <taxon>Bacteria</taxon>
        <taxon>Bacillati</taxon>
        <taxon>Bacillota</taxon>
        <taxon>Bacilli</taxon>
        <taxon>Bacillales</taxon>
        <taxon>Paenibacillaceae</taxon>
        <taxon>Paenibacillus</taxon>
    </lineage>
</organism>
<dbReference type="Gene3D" id="6.10.340.10">
    <property type="match status" value="1"/>
</dbReference>
<dbReference type="PROSITE" id="PS50111">
    <property type="entry name" value="CHEMOTAXIS_TRANSDUC_2"/>
    <property type="match status" value="1"/>
</dbReference>
<evidence type="ECO:0000259" key="12">
    <source>
        <dbReference type="PROSITE" id="PS50885"/>
    </source>
</evidence>
<evidence type="ECO:0000259" key="11">
    <source>
        <dbReference type="PROSITE" id="PS50111"/>
    </source>
</evidence>
<dbReference type="Gene3D" id="3.30.450.20">
    <property type="entry name" value="PAS domain"/>
    <property type="match status" value="1"/>
</dbReference>
<dbReference type="InterPro" id="IPR029151">
    <property type="entry name" value="Sensor-like_sf"/>
</dbReference>
<dbReference type="SUPFAM" id="SSF58104">
    <property type="entry name" value="Methyl-accepting chemotaxis protein (MCP) signaling domain"/>
    <property type="match status" value="1"/>
</dbReference>
<dbReference type="OrthoDB" id="243053at2"/>
<evidence type="ECO:0000256" key="10">
    <source>
        <dbReference type="SAM" id="Phobius"/>
    </source>
</evidence>
<dbReference type="InterPro" id="IPR003660">
    <property type="entry name" value="HAMP_dom"/>
</dbReference>
<evidence type="ECO:0000256" key="4">
    <source>
        <dbReference type="ARBA" id="ARBA00022692"/>
    </source>
</evidence>
<dbReference type="CDD" id="cd12912">
    <property type="entry name" value="PDC2_MCP_like"/>
    <property type="match status" value="1"/>
</dbReference>
<reference evidence="13 14" key="1">
    <citation type="submission" date="2019-02" db="EMBL/GenBank/DDBJ databases">
        <title>Paenibacillus sp. nov., isolated from surface-sterilized tissue of Thalictrum simplex L.</title>
        <authorList>
            <person name="Tuo L."/>
        </authorList>
    </citation>
    <scope>NUCLEOTIDE SEQUENCE [LARGE SCALE GENOMIC DNA]</scope>
    <source>
        <strain evidence="13 14">N2SHLJ1</strain>
    </source>
</reference>
<dbReference type="SMART" id="SM00304">
    <property type="entry name" value="HAMP"/>
    <property type="match status" value="1"/>
</dbReference>
<feature type="domain" description="HAMP" evidence="12">
    <location>
        <begin position="302"/>
        <end position="354"/>
    </location>
</feature>
<dbReference type="Pfam" id="PF00672">
    <property type="entry name" value="HAMP"/>
    <property type="match status" value="1"/>
</dbReference>
<dbReference type="GO" id="GO:0006935">
    <property type="term" value="P:chemotaxis"/>
    <property type="evidence" value="ECO:0007669"/>
    <property type="project" value="UniProtKB-KW"/>
</dbReference>
<name>A0A4Q9DN99_9BACL</name>
<dbReference type="Proteomes" id="UP000293142">
    <property type="component" value="Unassembled WGS sequence"/>
</dbReference>
<evidence type="ECO:0000313" key="14">
    <source>
        <dbReference type="Proteomes" id="UP000293142"/>
    </source>
</evidence>
<comment type="caution">
    <text evidence="13">The sequence shown here is derived from an EMBL/GenBank/DDBJ whole genome shotgun (WGS) entry which is preliminary data.</text>
</comment>
<dbReference type="PROSITE" id="PS50885">
    <property type="entry name" value="HAMP"/>
    <property type="match status" value="1"/>
</dbReference>
<dbReference type="Pfam" id="PF02743">
    <property type="entry name" value="dCache_1"/>
    <property type="match status" value="1"/>
</dbReference>
<protein>
    <submittedName>
        <fullName evidence="13">Methyl-accepting chemotaxis protein</fullName>
    </submittedName>
</protein>
<dbReference type="GO" id="GO:0005886">
    <property type="term" value="C:plasma membrane"/>
    <property type="evidence" value="ECO:0007669"/>
    <property type="project" value="UniProtKB-SubCell"/>
</dbReference>
<accession>A0A4Q9DN99</accession>
<keyword evidence="2" id="KW-1003">Cell membrane</keyword>
<keyword evidence="4 10" id="KW-0812">Transmembrane</keyword>
<gene>
    <name evidence="13" type="ORF">EYB31_22845</name>
</gene>
<keyword evidence="6 10" id="KW-0472">Membrane</keyword>
<evidence type="ECO:0000256" key="1">
    <source>
        <dbReference type="ARBA" id="ARBA00004651"/>
    </source>
</evidence>
<evidence type="ECO:0000256" key="7">
    <source>
        <dbReference type="ARBA" id="ARBA00023224"/>
    </source>
</evidence>
<dbReference type="EMBL" id="SIRE01000017">
    <property type="protein sequence ID" value="TBL75257.1"/>
    <property type="molecule type" value="Genomic_DNA"/>
</dbReference>
<comment type="similarity">
    <text evidence="8">Belongs to the methyl-accepting chemotaxis (MCP) protein family.</text>
</comment>
<proteinExistence type="inferred from homology"/>
<dbReference type="PANTHER" id="PTHR32089">
    <property type="entry name" value="METHYL-ACCEPTING CHEMOTAXIS PROTEIN MCPB"/>
    <property type="match status" value="1"/>
</dbReference>
<feature type="transmembrane region" description="Helical" evidence="10">
    <location>
        <begin position="14"/>
        <end position="34"/>
    </location>
</feature>
<keyword evidence="14" id="KW-1185">Reference proteome</keyword>
<dbReference type="CDD" id="cd11386">
    <property type="entry name" value="MCP_signal"/>
    <property type="match status" value="1"/>
</dbReference>
<dbReference type="CDD" id="cd06225">
    <property type="entry name" value="HAMP"/>
    <property type="match status" value="1"/>
</dbReference>
<evidence type="ECO:0000256" key="5">
    <source>
        <dbReference type="ARBA" id="ARBA00022989"/>
    </source>
</evidence>
<dbReference type="GO" id="GO:0007165">
    <property type="term" value="P:signal transduction"/>
    <property type="evidence" value="ECO:0007669"/>
    <property type="project" value="UniProtKB-KW"/>
</dbReference>
<dbReference type="InterPro" id="IPR033479">
    <property type="entry name" value="dCache_1"/>
</dbReference>
<evidence type="ECO:0000256" key="8">
    <source>
        <dbReference type="ARBA" id="ARBA00029447"/>
    </source>
</evidence>
<dbReference type="Gene3D" id="1.10.287.950">
    <property type="entry name" value="Methyl-accepting chemotaxis protein"/>
    <property type="match status" value="1"/>
</dbReference>
<dbReference type="InterPro" id="IPR004089">
    <property type="entry name" value="MCPsignal_dom"/>
</dbReference>
<dbReference type="Pfam" id="PF00015">
    <property type="entry name" value="MCPsignal"/>
    <property type="match status" value="1"/>
</dbReference>
<evidence type="ECO:0000256" key="6">
    <source>
        <dbReference type="ARBA" id="ARBA00023136"/>
    </source>
</evidence>
<sequence length="659" mass="70857">MISAIASLSLKKRLIAILVLFTALPLLVFAIYSIGTNDKALQKNATQLSMGNAREVQESVNLMIHKNFDVIKTFAQTDAFSTASPANLAFIKSFLAATAKEHPESQSVTYLDKTGQQIVRADDKETTSLADRDYFKQAMQTGQPVISDVSITQREKQLVVVLVAPILNASKQTIGTINNTLLLDKLSDYVTKLSSDGNTAFILDRSGKILAHPDKTLQQKDISELPFVQKGLKGEDGSEVMNRDGKDMLISYIYDEQTGWLICNEKPYDIVMAQSTQIKMNSIWIMVAALVLVVAVGFYFSSVITTPLVRLIYLTEQAAKGDLTVHVAVKDQSEVGKLAASFNAMILNLRQLIQQVESGAINVAASAEELTASAAQTSSAAEQVAAVTEEVAHATERQIHNLQGSAQAVGEVSSGIRQIAANAQSVSAAVTIASEKTEQGNTAVQTAVAQMNSISETVNHLAETIQVLRERSEEIEQIVDAITGIATQTNLLALNAGIEAARAGEHGRGFAVVASEVKKLAEQSANSAGHITGLIQHMRSETTKAVHSMNAGIREVASGFEAVNTAGDAFLQIRQSIHEVTSQIQEVSASSQQMSDHTQQVVQAFDVIKQASDHTASGVQSAAAATEEQLATMEEITSSANLLSKMADELQMLIKRFKI</sequence>
<keyword evidence="3" id="KW-0145">Chemotaxis</keyword>
<keyword evidence="7 9" id="KW-0807">Transducer</keyword>
<dbReference type="AlphaFoldDB" id="A0A4Q9DN99"/>
<dbReference type="SUPFAM" id="SSF103190">
    <property type="entry name" value="Sensory domain-like"/>
    <property type="match status" value="1"/>
</dbReference>
<keyword evidence="5 10" id="KW-1133">Transmembrane helix</keyword>